<dbReference type="InterPro" id="IPR026607">
    <property type="entry name" value="DMRT"/>
</dbReference>
<dbReference type="SUPFAM" id="SSF82927">
    <property type="entry name" value="Cysteine-rich DNA binding domain, (DM domain)"/>
    <property type="match status" value="1"/>
</dbReference>
<feature type="compositionally biased region" description="Low complexity" evidence="7">
    <location>
        <begin position="346"/>
        <end position="355"/>
    </location>
</feature>
<dbReference type="GO" id="GO:0000981">
    <property type="term" value="F:DNA-binding transcription factor activity, RNA polymerase II-specific"/>
    <property type="evidence" value="ECO:0007669"/>
    <property type="project" value="TreeGrafter"/>
</dbReference>
<dbReference type="PANTHER" id="PTHR12322:SF66">
    <property type="entry name" value="DOUBLESEX- AND MAB-3-RELATED TRANSCRIPTION FACTOR B1"/>
    <property type="match status" value="1"/>
</dbReference>
<dbReference type="EMBL" id="JWIN03000013">
    <property type="protein sequence ID" value="KAB1268306.1"/>
    <property type="molecule type" value="Genomic_DNA"/>
</dbReference>
<dbReference type="GO" id="GO:0005634">
    <property type="term" value="C:nucleus"/>
    <property type="evidence" value="ECO:0007669"/>
    <property type="project" value="UniProtKB-SubCell"/>
</dbReference>
<feature type="non-terminal residue" evidence="9">
    <location>
        <position position="1"/>
    </location>
</feature>
<evidence type="ECO:0000256" key="5">
    <source>
        <dbReference type="ARBA" id="ARBA00023242"/>
    </source>
</evidence>
<evidence type="ECO:0000313" key="10">
    <source>
        <dbReference type="Proteomes" id="UP000299084"/>
    </source>
</evidence>
<evidence type="ECO:0000256" key="6">
    <source>
        <dbReference type="PROSITE-ProRule" id="PRU00070"/>
    </source>
</evidence>
<sequence>RENAKVLLQLLGRTESHFVTSVSNVPSTRDLWGAAHPCSIRSAAPRGGGCTTKADLAKLADNMLRTPKCSRCRNHGFLVPVKGHAGKCRWKQCTCEKCYLITERQKIMAAQKMLKKQASEEEHEVALCAQGPQLASGARAAAAVPGSSFHSLPLLAASGDGQPGPEGRAAAYFPERPPRGPSPRPSAFHPVLGGRGRGHGHVGPSTLAAAAVPGSMEDAGQRGPGRLELRRPLRPVPSPPFADFGLSLSINSDYVVGSEYLEREPSKLYPSSSSVHPYRPFPLGYHDASLTPGVPLQRGFRHVSCSQYRGGGLSYKPNPGWWSQRETSSQATTRRRRHRRRRRRLSSTSTAGALPQPQPQFLPPGFLSALHFLPPPPPPPPPPPFSLTILSDTDKENTDDQDVEGPGEPSQLSSQEQSD</sequence>
<protein>
    <submittedName>
        <fullName evidence="9">Doublesex-and mab-3-related transcription factor B1</fullName>
    </submittedName>
</protein>
<keyword evidence="2 6" id="KW-0479">Metal-binding</keyword>
<dbReference type="Pfam" id="PF00751">
    <property type="entry name" value="DM"/>
    <property type="match status" value="1"/>
</dbReference>
<comment type="caution">
    <text evidence="9">The sequence shown here is derived from an EMBL/GenBank/DDBJ whole genome shotgun (WGS) entry which is preliminary data.</text>
</comment>
<evidence type="ECO:0000256" key="2">
    <source>
        <dbReference type="ARBA" id="ARBA00022723"/>
    </source>
</evidence>
<feature type="domain" description="DM" evidence="8">
    <location>
        <begin position="69"/>
        <end position="116"/>
    </location>
</feature>
<dbReference type="PROSITE" id="PS40000">
    <property type="entry name" value="DM_1"/>
    <property type="match status" value="1"/>
</dbReference>
<comment type="subcellular location">
    <subcellularLocation>
        <location evidence="6">Nucleus</location>
    </subcellularLocation>
</comment>
<reference evidence="9 10" key="1">
    <citation type="journal article" date="2019" name="Mol. Ecol. Resour.">
        <title>Improving Illumina assemblies with Hi-C and long reads: an example with the North African dromedary.</title>
        <authorList>
            <person name="Elbers J.P."/>
            <person name="Rogers M.F."/>
            <person name="Perelman P.L."/>
            <person name="Proskuryakova A.A."/>
            <person name="Serdyukova N.A."/>
            <person name="Johnson W.E."/>
            <person name="Horin P."/>
            <person name="Corander J."/>
            <person name="Murphy D."/>
            <person name="Burger P.A."/>
        </authorList>
    </citation>
    <scope>NUCLEOTIDE SEQUENCE [LARGE SCALE GENOMIC DNA]</scope>
    <source>
        <strain evidence="9">Drom800</strain>
        <tissue evidence="9">Blood</tissue>
    </source>
</reference>
<feature type="compositionally biased region" description="Polar residues" evidence="7">
    <location>
        <begin position="410"/>
        <end position="419"/>
    </location>
</feature>
<evidence type="ECO:0000256" key="3">
    <source>
        <dbReference type="ARBA" id="ARBA00022833"/>
    </source>
</evidence>
<gene>
    <name evidence="9" type="ORF">Cadr_000013937</name>
</gene>
<dbReference type="GO" id="GO:0046872">
    <property type="term" value="F:metal ion binding"/>
    <property type="evidence" value="ECO:0007669"/>
    <property type="project" value="UniProtKB-KW"/>
</dbReference>
<feature type="compositionally biased region" description="Basic residues" evidence="7">
    <location>
        <begin position="333"/>
        <end position="345"/>
    </location>
</feature>
<comment type="similarity">
    <text evidence="1">Belongs to the DMRT family.</text>
</comment>
<evidence type="ECO:0000256" key="4">
    <source>
        <dbReference type="ARBA" id="ARBA00023125"/>
    </source>
</evidence>
<evidence type="ECO:0000256" key="7">
    <source>
        <dbReference type="SAM" id="MobiDB-lite"/>
    </source>
</evidence>
<keyword evidence="4 6" id="KW-0238">DNA-binding</keyword>
<dbReference type="FunFam" id="4.10.1040.10:FF:000001">
    <property type="entry name" value="doublesex- and mab-3-related transcription factor 1"/>
    <property type="match status" value="1"/>
</dbReference>
<feature type="DNA-binding region" description="DM" evidence="6">
    <location>
        <begin position="69"/>
        <end position="116"/>
    </location>
</feature>
<dbReference type="PROSITE" id="PS50809">
    <property type="entry name" value="DM_2"/>
    <property type="match status" value="1"/>
</dbReference>
<dbReference type="Proteomes" id="UP000299084">
    <property type="component" value="Unassembled WGS sequence"/>
</dbReference>
<dbReference type="SMART" id="SM00301">
    <property type="entry name" value="DM"/>
    <property type="match status" value="1"/>
</dbReference>
<proteinExistence type="inferred from homology"/>
<evidence type="ECO:0000259" key="8">
    <source>
        <dbReference type="PROSITE" id="PS50809"/>
    </source>
</evidence>
<dbReference type="GO" id="GO:0007281">
    <property type="term" value="P:germ cell development"/>
    <property type="evidence" value="ECO:0007669"/>
    <property type="project" value="TreeGrafter"/>
</dbReference>
<evidence type="ECO:0000313" key="9">
    <source>
        <dbReference type="EMBL" id="KAB1268306.1"/>
    </source>
</evidence>
<keyword evidence="10" id="KW-1185">Reference proteome</keyword>
<feature type="region of interest" description="Disordered" evidence="7">
    <location>
        <begin position="316"/>
        <end position="419"/>
    </location>
</feature>
<dbReference type="InterPro" id="IPR036407">
    <property type="entry name" value="DM_DNA-bd_sf"/>
</dbReference>
<dbReference type="PANTHER" id="PTHR12322">
    <property type="entry name" value="DOUBLESEX AND MAB-3 RELATED TRANSCRIPTION FACTOR DMRT"/>
    <property type="match status" value="1"/>
</dbReference>
<dbReference type="GO" id="GO:0007548">
    <property type="term" value="P:sex differentiation"/>
    <property type="evidence" value="ECO:0007669"/>
    <property type="project" value="TreeGrafter"/>
</dbReference>
<dbReference type="AlphaFoldDB" id="A0A5N4DB94"/>
<accession>A0A5N4DB94</accession>
<name>A0A5N4DB94_CAMDR</name>
<dbReference type="GO" id="GO:0008344">
    <property type="term" value="P:adult locomotory behavior"/>
    <property type="evidence" value="ECO:0007669"/>
    <property type="project" value="UniProtKB-ARBA"/>
</dbReference>
<organism evidence="9 10">
    <name type="scientific">Camelus dromedarius</name>
    <name type="common">Dromedary</name>
    <name type="synonym">Arabian camel</name>
    <dbReference type="NCBI Taxonomy" id="9838"/>
    <lineage>
        <taxon>Eukaryota</taxon>
        <taxon>Metazoa</taxon>
        <taxon>Chordata</taxon>
        <taxon>Craniata</taxon>
        <taxon>Vertebrata</taxon>
        <taxon>Euteleostomi</taxon>
        <taxon>Mammalia</taxon>
        <taxon>Eutheria</taxon>
        <taxon>Laurasiatheria</taxon>
        <taxon>Artiodactyla</taxon>
        <taxon>Tylopoda</taxon>
        <taxon>Camelidae</taxon>
        <taxon>Camelus</taxon>
    </lineage>
</organism>
<dbReference type="Gene3D" id="4.10.1040.10">
    <property type="entry name" value="DM DNA-binding domain"/>
    <property type="match status" value="1"/>
</dbReference>
<keyword evidence="5 6" id="KW-0539">Nucleus</keyword>
<feature type="compositionally biased region" description="Pro residues" evidence="7">
    <location>
        <begin position="373"/>
        <end position="385"/>
    </location>
</feature>
<dbReference type="GO" id="GO:0000978">
    <property type="term" value="F:RNA polymerase II cis-regulatory region sequence-specific DNA binding"/>
    <property type="evidence" value="ECO:0007669"/>
    <property type="project" value="TreeGrafter"/>
</dbReference>
<keyword evidence="3 6" id="KW-0862">Zinc</keyword>
<evidence type="ECO:0000256" key="1">
    <source>
        <dbReference type="ARBA" id="ARBA00006834"/>
    </source>
</evidence>
<dbReference type="InterPro" id="IPR001275">
    <property type="entry name" value="DM_DNA-bd"/>
</dbReference>